<dbReference type="EnsemblMetazoa" id="CapteT215055">
    <property type="protein sequence ID" value="CapteP215055"/>
    <property type="gene ID" value="CapteG215055"/>
</dbReference>
<dbReference type="InterPro" id="IPR051291">
    <property type="entry name" value="CIMAP"/>
</dbReference>
<dbReference type="EMBL" id="KB298871">
    <property type="protein sequence ID" value="ELU08649.1"/>
    <property type="molecule type" value="Genomic_DNA"/>
</dbReference>
<dbReference type="AlphaFoldDB" id="R7UQ54"/>
<reference evidence="3" key="3">
    <citation type="submission" date="2015-06" db="UniProtKB">
        <authorList>
            <consortium name="EnsemblMetazoa"/>
        </authorList>
    </citation>
    <scope>IDENTIFICATION</scope>
</reference>
<dbReference type="PANTHER" id="PTHR21580">
    <property type="entry name" value="SHIPPO-1-RELATED"/>
    <property type="match status" value="1"/>
</dbReference>
<evidence type="ECO:0000313" key="4">
    <source>
        <dbReference type="Proteomes" id="UP000014760"/>
    </source>
</evidence>
<evidence type="ECO:0000256" key="1">
    <source>
        <dbReference type="SAM" id="MobiDB-lite"/>
    </source>
</evidence>
<protein>
    <submittedName>
        <fullName evidence="2 3">Uncharacterized protein</fullName>
    </submittedName>
</protein>
<dbReference type="EMBL" id="AMQN01006648">
    <property type="status" value="NOT_ANNOTATED_CDS"/>
    <property type="molecule type" value="Genomic_DNA"/>
</dbReference>
<proteinExistence type="predicted"/>
<gene>
    <name evidence="2" type="ORF">CAPTEDRAFT_215055</name>
</gene>
<dbReference type="OMA" id="YDVEDCY"/>
<dbReference type="PANTHER" id="PTHR21580:SF28">
    <property type="entry name" value="BOREALIN N-TERMINAL DOMAIN-CONTAINING PROTEIN-RELATED"/>
    <property type="match status" value="1"/>
</dbReference>
<feature type="region of interest" description="Disordered" evidence="1">
    <location>
        <begin position="174"/>
        <end position="204"/>
    </location>
</feature>
<reference evidence="4" key="1">
    <citation type="submission" date="2012-12" db="EMBL/GenBank/DDBJ databases">
        <authorList>
            <person name="Hellsten U."/>
            <person name="Grimwood J."/>
            <person name="Chapman J.A."/>
            <person name="Shapiro H."/>
            <person name="Aerts A."/>
            <person name="Otillar R.P."/>
            <person name="Terry A.Y."/>
            <person name="Boore J.L."/>
            <person name="Simakov O."/>
            <person name="Marletaz F."/>
            <person name="Cho S.-J."/>
            <person name="Edsinger-Gonzales E."/>
            <person name="Havlak P."/>
            <person name="Kuo D.-H."/>
            <person name="Larsson T."/>
            <person name="Lv J."/>
            <person name="Arendt D."/>
            <person name="Savage R."/>
            <person name="Osoegawa K."/>
            <person name="de Jong P."/>
            <person name="Lindberg D.R."/>
            <person name="Seaver E.C."/>
            <person name="Weisblat D.A."/>
            <person name="Putnam N.H."/>
            <person name="Grigoriev I.V."/>
            <person name="Rokhsar D.S."/>
        </authorList>
    </citation>
    <scope>NUCLEOTIDE SEQUENCE</scope>
    <source>
        <strain evidence="4">I ESC-2004</strain>
    </source>
</reference>
<dbReference type="InterPro" id="IPR010736">
    <property type="entry name" value="SHIPPO-rpt"/>
</dbReference>
<evidence type="ECO:0000313" key="2">
    <source>
        <dbReference type="EMBL" id="ELU08649.1"/>
    </source>
</evidence>
<organism evidence="2">
    <name type="scientific">Capitella teleta</name>
    <name type="common">Polychaete worm</name>
    <dbReference type="NCBI Taxonomy" id="283909"/>
    <lineage>
        <taxon>Eukaryota</taxon>
        <taxon>Metazoa</taxon>
        <taxon>Spiralia</taxon>
        <taxon>Lophotrochozoa</taxon>
        <taxon>Annelida</taxon>
        <taxon>Polychaeta</taxon>
        <taxon>Sedentaria</taxon>
        <taxon>Scolecida</taxon>
        <taxon>Capitellidae</taxon>
        <taxon>Capitella</taxon>
    </lineage>
</organism>
<sequence>MSNGSAVSTQTQTREIQTVSVPGHDSVSGFTEYQFIPKSATSQTVLKTKARKQHDLNKLRIPPQAMKMSTVSMSAKQRPIISDPLQHAASYVMQNNAKKVITWDQAHNSRPPLRVDMDGPGPCSYSIPSRPQRETKAPSYTFGRRTFVEKLGGARTSWEKTWFQNSHAWHQKTDFHSDRKWPAPPSYKQESSLGPKQKRRTSFPAYSIGVRRQIVLKEKRDTEDDPSPDEYKSEPARVYVLPKAPSFSHGLRRGGTVLWANTECQNTPGPGSYRSGVQAVKQHGPAFSIQGIRRDKTHELGPFATL</sequence>
<name>R7UQ54_CAPTE</name>
<reference evidence="2 4" key="2">
    <citation type="journal article" date="2013" name="Nature">
        <title>Insights into bilaterian evolution from three spiralian genomes.</title>
        <authorList>
            <person name="Simakov O."/>
            <person name="Marletaz F."/>
            <person name="Cho S.J."/>
            <person name="Edsinger-Gonzales E."/>
            <person name="Havlak P."/>
            <person name="Hellsten U."/>
            <person name="Kuo D.H."/>
            <person name="Larsson T."/>
            <person name="Lv J."/>
            <person name="Arendt D."/>
            <person name="Savage R."/>
            <person name="Osoegawa K."/>
            <person name="de Jong P."/>
            <person name="Grimwood J."/>
            <person name="Chapman J.A."/>
            <person name="Shapiro H."/>
            <person name="Aerts A."/>
            <person name="Otillar R.P."/>
            <person name="Terry A.Y."/>
            <person name="Boore J.L."/>
            <person name="Grigoriev I.V."/>
            <person name="Lindberg D.R."/>
            <person name="Seaver E.C."/>
            <person name="Weisblat D.A."/>
            <person name="Putnam N.H."/>
            <person name="Rokhsar D.S."/>
        </authorList>
    </citation>
    <scope>NUCLEOTIDE SEQUENCE</scope>
    <source>
        <strain evidence="2 4">I ESC-2004</strain>
    </source>
</reference>
<accession>R7UQ54</accession>
<dbReference type="OrthoDB" id="406368at2759"/>
<dbReference type="HOGENOM" id="CLU_909851_0_0_1"/>
<dbReference type="Pfam" id="PF07004">
    <property type="entry name" value="SHIPPO-rpt"/>
    <property type="match status" value="2"/>
</dbReference>
<evidence type="ECO:0000313" key="3">
    <source>
        <dbReference type="EnsemblMetazoa" id="CapteP215055"/>
    </source>
</evidence>
<keyword evidence="4" id="KW-1185">Reference proteome</keyword>
<dbReference type="Proteomes" id="UP000014760">
    <property type="component" value="Unassembled WGS sequence"/>
</dbReference>